<dbReference type="InterPro" id="IPR002110">
    <property type="entry name" value="Ankyrin_rpt"/>
</dbReference>
<dbReference type="OrthoDB" id="19014at2759"/>
<dbReference type="InterPro" id="IPR026480">
    <property type="entry name" value="RMT2_dom"/>
</dbReference>
<evidence type="ECO:0000313" key="6">
    <source>
        <dbReference type="EMBL" id="TIB77597.1"/>
    </source>
</evidence>
<dbReference type="Proteomes" id="UP000305647">
    <property type="component" value="Unassembled WGS sequence"/>
</dbReference>
<protein>
    <submittedName>
        <fullName evidence="7">Arginine N-methyltransferase</fullName>
    </submittedName>
</protein>
<dbReference type="Pfam" id="PF12796">
    <property type="entry name" value="Ank_2"/>
    <property type="match status" value="1"/>
</dbReference>
<dbReference type="GO" id="GO:0032259">
    <property type="term" value="P:methylation"/>
    <property type="evidence" value="ECO:0007669"/>
    <property type="project" value="UniProtKB-KW"/>
</dbReference>
<dbReference type="AlphaFoldDB" id="A0A4V4MIH9"/>
<dbReference type="EMBL" id="SPRW01000024">
    <property type="protein sequence ID" value="TIC64954.1"/>
    <property type="molecule type" value="Genomic_DNA"/>
</dbReference>
<dbReference type="GO" id="GO:0005737">
    <property type="term" value="C:cytoplasm"/>
    <property type="evidence" value="ECO:0007669"/>
    <property type="project" value="TreeGrafter"/>
</dbReference>
<keyword evidence="2 7" id="KW-0808">Transferase</keyword>
<evidence type="ECO:0000256" key="2">
    <source>
        <dbReference type="ARBA" id="ARBA00022679"/>
    </source>
</evidence>
<dbReference type="PANTHER" id="PTHR32379:SF1">
    <property type="entry name" value="GUANIDINOACETATE N-METHYLTRANSFERASE"/>
    <property type="match status" value="1"/>
</dbReference>
<dbReference type="InterPro" id="IPR051038">
    <property type="entry name" value="RMT2/GAMT_Mtase"/>
</dbReference>
<dbReference type="PANTHER" id="PTHR32379">
    <property type="entry name" value="GUANIDINOACETATE N-METHYLTRANSFERASE"/>
    <property type="match status" value="1"/>
</dbReference>
<proteinExistence type="predicted"/>
<dbReference type="PROSITE" id="PS50088">
    <property type="entry name" value="ANK_REPEAT"/>
    <property type="match status" value="1"/>
</dbReference>
<feature type="domain" description="RMT2" evidence="5">
    <location>
        <begin position="114"/>
        <end position="365"/>
    </location>
</feature>
<dbReference type="GO" id="GO:0005634">
    <property type="term" value="C:nucleus"/>
    <property type="evidence" value="ECO:0007669"/>
    <property type="project" value="TreeGrafter"/>
</dbReference>
<comment type="caution">
    <text evidence="7">The sequence shown here is derived from an EMBL/GenBank/DDBJ whole genome shotgun (WGS) entry which is preliminary data.</text>
</comment>
<feature type="repeat" description="ANK" evidence="4">
    <location>
        <begin position="43"/>
        <end position="75"/>
    </location>
</feature>
<evidence type="ECO:0000313" key="12">
    <source>
        <dbReference type="Proteomes" id="UP000305647"/>
    </source>
</evidence>
<dbReference type="Proteomes" id="UP000309601">
    <property type="component" value="Unassembled WGS sequence"/>
</dbReference>
<gene>
    <name evidence="9" type="ORF">E3Q02_02363</name>
    <name evidence="10" type="ORF">E3Q03_02293</name>
    <name evidence="8" type="ORF">E3Q10_02836</name>
    <name evidence="7" type="ORF">E3Q17_02857</name>
    <name evidence="6" type="ORF">E3Q22_02984</name>
</gene>
<dbReference type="GO" id="GO:0019702">
    <property type="term" value="F:protein arginine N5-methyltransferase activity"/>
    <property type="evidence" value="ECO:0007669"/>
    <property type="project" value="TreeGrafter"/>
</dbReference>
<evidence type="ECO:0000313" key="10">
    <source>
        <dbReference type="EMBL" id="TIC66110.1"/>
    </source>
</evidence>
<keyword evidence="1 7" id="KW-0489">Methyltransferase</keyword>
<evidence type="ECO:0000313" key="13">
    <source>
        <dbReference type="Proteomes" id="UP000307169"/>
    </source>
</evidence>
<dbReference type="CDD" id="cd02440">
    <property type="entry name" value="AdoMet_MTases"/>
    <property type="match status" value="1"/>
</dbReference>
<dbReference type="EMBL" id="SPRV01000022">
    <property type="protein sequence ID" value="TIC66110.1"/>
    <property type="molecule type" value="Genomic_DNA"/>
</dbReference>
<evidence type="ECO:0000313" key="7">
    <source>
        <dbReference type="EMBL" id="TIB98786.1"/>
    </source>
</evidence>
<dbReference type="SMART" id="SM00248">
    <property type="entry name" value="ANK"/>
    <property type="match status" value="3"/>
</dbReference>
<dbReference type="Proteomes" id="UP000307169">
    <property type="component" value="Unassembled WGS sequence"/>
</dbReference>
<evidence type="ECO:0000313" key="15">
    <source>
        <dbReference type="Proteomes" id="UP000310685"/>
    </source>
</evidence>
<dbReference type="SUPFAM" id="SSF48403">
    <property type="entry name" value="Ankyrin repeat"/>
    <property type="match status" value="1"/>
</dbReference>
<dbReference type="Gene3D" id="1.25.40.20">
    <property type="entry name" value="Ankyrin repeat-containing domain"/>
    <property type="match status" value="1"/>
</dbReference>
<dbReference type="InterPro" id="IPR029063">
    <property type="entry name" value="SAM-dependent_MTases_sf"/>
</dbReference>
<keyword evidence="3" id="KW-0949">S-adenosyl-L-methionine</keyword>
<accession>A0A4V4MIH9</accession>
<dbReference type="PROSITE" id="PS51559">
    <property type="entry name" value="SAM_RMT2"/>
    <property type="match status" value="1"/>
</dbReference>
<evidence type="ECO:0000313" key="9">
    <source>
        <dbReference type="EMBL" id="TIC64954.1"/>
    </source>
</evidence>
<name>A0A4V4MIH9_9BASI</name>
<dbReference type="InterPro" id="IPR036770">
    <property type="entry name" value="Ankyrin_rpt-contain_sf"/>
</dbReference>
<evidence type="ECO:0000313" key="11">
    <source>
        <dbReference type="Proteomes" id="UP000305362"/>
    </source>
</evidence>
<evidence type="ECO:0000256" key="1">
    <source>
        <dbReference type="ARBA" id="ARBA00022603"/>
    </source>
</evidence>
<dbReference type="Proteomes" id="UP000310685">
    <property type="component" value="Unassembled WGS sequence"/>
</dbReference>
<evidence type="ECO:0000313" key="8">
    <source>
        <dbReference type="EMBL" id="TIC28916.1"/>
    </source>
</evidence>
<dbReference type="Proteomes" id="UP000305362">
    <property type="component" value="Unassembled WGS sequence"/>
</dbReference>
<organism evidence="7 13">
    <name type="scientific">Wallemia mellicola</name>
    <dbReference type="NCBI Taxonomy" id="1708541"/>
    <lineage>
        <taxon>Eukaryota</taxon>
        <taxon>Fungi</taxon>
        <taxon>Dikarya</taxon>
        <taxon>Basidiomycota</taxon>
        <taxon>Wallemiomycotina</taxon>
        <taxon>Wallemiomycetes</taxon>
        <taxon>Wallemiales</taxon>
        <taxon>Wallemiaceae</taxon>
        <taxon>Wallemia</taxon>
    </lineage>
</organism>
<dbReference type="SUPFAM" id="SSF53335">
    <property type="entry name" value="S-adenosyl-L-methionine-dependent methyltransferases"/>
    <property type="match status" value="1"/>
</dbReference>
<dbReference type="EMBL" id="SPRC01000033">
    <property type="protein sequence ID" value="TIB77597.1"/>
    <property type="molecule type" value="Genomic_DNA"/>
</dbReference>
<dbReference type="EMBL" id="SPRH01000035">
    <property type="protein sequence ID" value="TIB98786.1"/>
    <property type="molecule type" value="Genomic_DNA"/>
</dbReference>
<dbReference type="PROSITE" id="PS50297">
    <property type="entry name" value="ANK_REP_REGION"/>
    <property type="match status" value="1"/>
</dbReference>
<evidence type="ECO:0000256" key="4">
    <source>
        <dbReference type="PROSITE-ProRule" id="PRU00023"/>
    </source>
</evidence>
<sequence>MQEDELFNNAGMALLHCCATDDIENVKQLIDKGAPIYYQDASSGYTCLHFAADIQSTKLVKYLISQGATWNALDHTGYTPAEIALSYGNEKIYEEIVGEGVRAGQKAENDEADPASSLNAFLSSKLTYEYDDNGQERVVDSAGDPVMMAWETPIMKSSVAALCDNHEDASDEGLAILNVGFGLGIIDTEFQKQQPSNHTIIEAHPDVLKHMKETGWYDKPGVRICEGKWQDFIYEIGQFDVIYVSFIFATMVKLIILDRDLHAFFEHIPELVNSPNSRFSFFHGLGATNPVFCMSHLHATGKITHSTILDDVYTRISDLHLDQIGMSAEWQDVPVKELSAVWKGVRRSYWNLPCYKLPIAKMNIF</sequence>
<evidence type="ECO:0000313" key="14">
    <source>
        <dbReference type="Proteomes" id="UP000309601"/>
    </source>
</evidence>
<keyword evidence="4" id="KW-0040">ANK repeat</keyword>
<dbReference type="EMBL" id="SPRO01000032">
    <property type="protein sequence ID" value="TIC28916.1"/>
    <property type="molecule type" value="Genomic_DNA"/>
</dbReference>
<dbReference type="Gene3D" id="3.40.50.150">
    <property type="entry name" value="Vaccinia Virus protein VP39"/>
    <property type="match status" value="1"/>
</dbReference>
<evidence type="ECO:0000256" key="3">
    <source>
        <dbReference type="ARBA" id="ARBA00022691"/>
    </source>
</evidence>
<evidence type="ECO:0000259" key="5">
    <source>
        <dbReference type="PROSITE" id="PS51559"/>
    </source>
</evidence>
<reference evidence="11 12" key="1">
    <citation type="submission" date="2019-03" db="EMBL/GenBank/DDBJ databases">
        <title>Sequencing 25 genomes of Wallemia mellicola.</title>
        <authorList>
            <person name="Gostincar C."/>
        </authorList>
    </citation>
    <scope>NUCLEOTIDE SEQUENCE [LARGE SCALE GENOMIC DNA]</scope>
    <source>
        <strain evidence="7 13">EXF-1262</strain>
        <strain evidence="9 14">EXF-1274</strain>
        <strain evidence="10 11">EXF-1277</strain>
        <strain evidence="6 15">EXF-6152</strain>
        <strain evidence="8 12">EXF-8738</strain>
    </source>
</reference>